<dbReference type="OrthoDB" id="5682636at2"/>
<keyword evidence="1" id="KW-0808">Transferase</keyword>
<dbReference type="PATRIC" id="fig|1656095.3.peg.3644"/>
<name>A0A0J8VQK9_9ENTR</name>
<dbReference type="PIRSF" id="PIRSF029225">
    <property type="entry name" value="DNA_pol_III_psi"/>
    <property type="match status" value="1"/>
</dbReference>
<reference evidence="2 3" key="1">
    <citation type="submission" date="2015-06" db="EMBL/GenBank/DDBJ databases">
        <title>Genome sequencing of Cronobacter sp. strain DJ34 isolated from petroleum contaminated sludge of Duliajan Oil Fields, Assam, India.</title>
        <authorList>
            <person name="Pal S."/>
            <person name="Banerjee T.D."/>
            <person name="Roy A."/>
            <person name="Sar P."/>
            <person name="Kazy S.K."/>
        </authorList>
    </citation>
    <scope>NUCLEOTIDE SEQUENCE [LARGE SCALE GENOMIC DNA]</scope>
    <source>
        <strain evidence="2 3">DJ34</strain>
    </source>
</reference>
<keyword evidence="3" id="KW-1185">Reference proteome</keyword>
<organism evidence="2 3">
    <name type="scientific">Franconibacter pulveris</name>
    <dbReference type="NCBI Taxonomy" id="435910"/>
    <lineage>
        <taxon>Bacteria</taxon>
        <taxon>Pseudomonadati</taxon>
        <taxon>Pseudomonadota</taxon>
        <taxon>Gammaproteobacteria</taxon>
        <taxon>Enterobacterales</taxon>
        <taxon>Enterobacteriaceae</taxon>
        <taxon>Franconibacter</taxon>
    </lineage>
</organism>
<gene>
    <name evidence="2" type="ORF">ACH50_08240</name>
</gene>
<comment type="caution">
    <text evidence="2">The sequence shown here is derived from an EMBL/GenBank/DDBJ whole genome shotgun (WGS) entry which is preliminary data.</text>
</comment>
<dbReference type="GO" id="GO:0006260">
    <property type="term" value="P:DNA replication"/>
    <property type="evidence" value="ECO:0007669"/>
    <property type="project" value="UniProtKB-KW"/>
</dbReference>
<dbReference type="Gene3D" id="3.40.50.10220">
    <property type="entry name" value="DNA polymerase III, psi subunit"/>
    <property type="match status" value="1"/>
</dbReference>
<dbReference type="InterPro" id="IPR036654">
    <property type="entry name" value="DNA_pol_III_psi_sf"/>
</dbReference>
<evidence type="ECO:0000313" key="2">
    <source>
        <dbReference type="EMBL" id="KMV35222.1"/>
    </source>
</evidence>
<sequence length="136" mass="15096">MTSRRDWRLQQLGITQWVLRRPAALLGEIAIALPAHVRLVMVAEELPALSEPIIQDVLRTLKLRPDEVMLLTPDRVAMLHDGHCNSWCLGVTEPLALPGAKLVSPGLEGLRRSSAARAALWQQICENDDDFFPAAD</sequence>
<accession>A0A0J8VQK9</accession>
<dbReference type="SUPFAM" id="SSF102220">
    <property type="entry name" value="DNA polymerase III psi subunit"/>
    <property type="match status" value="1"/>
</dbReference>
<proteinExistence type="predicted"/>
<dbReference type="GO" id="GO:0003887">
    <property type="term" value="F:DNA-directed DNA polymerase activity"/>
    <property type="evidence" value="ECO:0007669"/>
    <property type="project" value="UniProtKB-KW"/>
</dbReference>
<dbReference type="AlphaFoldDB" id="A0A0J8VQK9"/>
<dbReference type="GO" id="GO:0008408">
    <property type="term" value="F:3'-5' exonuclease activity"/>
    <property type="evidence" value="ECO:0007669"/>
    <property type="project" value="InterPro"/>
</dbReference>
<dbReference type="RefSeq" id="WP_024559964.1">
    <property type="nucleotide sequence ID" value="NZ_LFEJ01000012.1"/>
</dbReference>
<keyword evidence="1" id="KW-0239">DNA-directed DNA polymerase</keyword>
<dbReference type="STRING" id="1121863.GCA_000621185_01824"/>
<dbReference type="Pfam" id="PF03603">
    <property type="entry name" value="DNA_III_psi"/>
    <property type="match status" value="1"/>
</dbReference>
<dbReference type="Proteomes" id="UP000037315">
    <property type="component" value="Unassembled WGS sequence"/>
</dbReference>
<evidence type="ECO:0000313" key="3">
    <source>
        <dbReference type="Proteomes" id="UP000037315"/>
    </source>
</evidence>
<keyword evidence="1" id="KW-0548">Nucleotidyltransferase</keyword>
<evidence type="ECO:0000256" key="1">
    <source>
        <dbReference type="PIRNR" id="PIRNR029225"/>
    </source>
</evidence>
<protein>
    <recommendedName>
        <fullName evidence="1">DNA polymerase III subunit psi</fullName>
    </recommendedName>
</protein>
<dbReference type="InterPro" id="IPR004615">
    <property type="entry name" value="DNA_pol_III_psi"/>
</dbReference>
<keyword evidence="1" id="KW-0235">DNA replication</keyword>
<dbReference type="EMBL" id="LFEJ01000012">
    <property type="protein sequence ID" value="KMV35222.1"/>
    <property type="molecule type" value="Genomic_DNA"/>
</dbReference>
<comment type="function">
    <text evidence="1">Part of the beta sliding clamp loading complex, which hydrolyzes ATP to load the beta clamp onto primed DNA to form the DNA replication pre-initiation complex. DNA polymerase III is a complex, multichain enzyme responsible for most of the replicative synthesis in bacteria. This DNA polymerase also exhibits 3' to 5' exonuclease activity.</text>
</comment>